<protein>
    <submittedName>
        <fullName evidence="1">Uncharacterized protein</fullName>
    </submittedName>
</protein>
<reference evidence="1" key="1">
    <citation type="submission" date="2014-09" db="EMBL/GenBank/DDBJ databases">
        <authorList>
            <person name="Magalhaes I.L.F."/>
            <person name="Oliveira U."/>
            <person name="Santos F.R."/>
            <person name="Vidigal T.H.D.A."/>
            <person name="Brescovit A.D."/>
            <person name="Santos A.J."/>
        </authorList>
    </citation>
    <scope>NUCLEOTIDE SEQUENCE</scope>
    <source>
        <tissue evidence="1">Shoot tissue taken approximately 20 cm above the soil surface</tissue>
    </source>
</reference>
<dbReference type="EMBL" id="GBRH01213844">
    <property type="protein sequence ID" value="JAD84051.1"/>
    <property type="molecule type" value="Transcribed_RNA"/>
</dbReference>
<accession>A0A0A9D8E2</accession>
<name>A0A0A9D8E2_ARUDO</name>
<dbReference type="AlphaFoldDB" id="A0A0A9D8E2"/>
<evidence type="ECO:0000313" key="1">
    <source>
        <dbReference type="EMBL" id="JAD84051.1"/>
    </source>
</evidence>
<proteinExistence type="predicted"/>
<organism evidence="1">
    <name type="scientific">Arundo donax</name>
    <name type="common">Giant reed</name>
    <name type="synonym">Donax arundinaceus</name>
    <dbReference type="NCBI Taxonomy" id="35708"/>
    <lineage>
        <taxon>Eukaryota</taxon>
        <taxon>Viridiplantae</taxon>
        <taxon>Streptophyta</taxon>
        <taxon>Embryophyta</taxon>
        <taxon>Tracheophyta</taxon>
        <taxon>Spermatophyta</taxon>
        <taxon>Magnoliopsida</taxon>
        <taxon>Liliopsida</taxon>
        <taxon>Poales</taxon>
        <taxon>Poaceae</taxon>
        <taxon>PACMAD clade</taxon>
        <taxon>Arundinoideae</taxon>
        <taxon>Arundineae</taxon>
        <taxon>Arundo</taxon>
    </lineage>
</organism>
<reference evidence="1" key="2">
    <citation type="journal article" date="2015" name="Data Brief">
        <title>Shoot transcriptome of the giant reed, Arundo donax.</title>
        <authorList>
            <person name="Barrero R.A."/>
            <person name="Guerrero F.D."/>
            <person name="Moolhuijzen P."/>
            <person name="Goolsby J.A."/>
            <person name="Tidwell J."/>
            <person name="Bellgard S.E."/>
            <person name="Bellgard M.I."/>
        </authorList>
    </citation>
    <scope>NUCLEOTIDE SEQUENCE</scope>
    <source>
        <tissue evidence="1">Shoot tissue taken approximately 20 cm above the soil surface</tissue>
    </source>
</reference>
<sequence>MHQQLFHEHPVERVTLCSQNEDIMDCMLRFGITVGQIGYKKTRPVGKRSPPWLCTKKKLFLTRLRKSPQSRLPGRATWCPGHMGHVYISEDNRSGYVYNMKQPTRGLFFT</sequence>